<proteinExistence type="predicted"/>
<sequence>MEWEYPDTLPWIRFCSNPVMGAASWIHHQSANQVEAVISSLQAQRMIQSPFSHSFNSGTELGFTRLVSMIGMVMPGSLGNSQWYRASAAMDKSAADLRQEFVLLTMFYLSNNLCSSDDGDTWRSIADALGNPGLMTQKRRFDITSIQDITVQAFVENLFRVVVFYAVVRGDGSAKGILEWLLESNYDANSPVWESGLGITVTAVQLAILWRRVEILSLLLRHGGDANLRLSEFAPPLELAMHIALDADHGRPLHRVDQRDAIDMARILLKAGAKPDFTDQREQASFFSLLIGLGDFQFVREFLRKHPNINVHFRIKYTRGIIGEVTALTIAAGFKNRTLEAEAQNQTALLFVKHTRAILDSLPQATDPRDWITADVFIAAAAAGNYHVIKYLSRLSSNFRSSNAFEITPLHTAAQSRSCVTKEIISILLERGAEVDAQVEFDKKSFARQMELPCVEIQGWVTAVCSTPISPLKIALAALDRSTDWGCVAMLLDHRAKILGGEMCLVLGSRFTGRRVHELILDLLEAGADPNERLPDGQRAGAFLLTCKRGWYKLDLAKGLLDHGATLTAGDIKAALSHPAQSGDDERERSAVESMLLYRLLSLAAEEQQDAADALEVVILRYAKRSFLELYQRDYVRYDPAFLLAAVSARWNEEEIRQLLAKGADQGRFEADLMETTAIGIAVSKVSRLRNMDVAQLLTHSFPHSSSTCILPLRFTECGLDFVDPSSDLGFLRTQDSLRGSVLCYAVLSDDKEGLAYLIDCGYEQDWVTWLTLAHKNQTEMASILQQRHRAITIPDQFVAVAHEPFNLAIQERNAEMVRLLLSAQIPADVDYEIEAFRGRSPLQLAVEVAALDIIKILLDAGVSVNEDPAPDSGATALQLAAIKGYLGIAKLLLERGANVNAPGARRFGRTALEGAAEHGRIDMLMFLLESGAETTGTSRRQYIRSIKFAERMGHLTAARLLRGWQQWTDMDEEMMLEPGIMREGGYGSDEDGKERDEVCNDQGNVSPDVVMQNDDWMDEFVSWEGHGGYEAMERVETGDSFDG</sequence>
<name>A0AAE0U5D1_9PEZI</name>
<comment type="caution">
    <text evidence="4">The sequence shown here is derived from an EMBL/GenBank/DDBJ whole genome shotgun (WGS) entry which is preliminary data.</text>
</comment>
<evidence type="ECO:0000313" key="5">
    <source>
        <dbReference type="Proteomes" id="UP001285441"/>
    </source>
</evidence>
<dbReference type="InterPro" id="IPR036770">
    <property type="entry name" value="Ankyrin_rpt-contain_sf"/>
</dbReference>
<gene>
    <name evidence="4" type="ORF">B0H63DRAFT_539885</name>
</gene>
<dbReference type="Proteomes" id="UP001285441">
    <property type="component" value="Unassembled WGS sequence"/>
</dbReference>
<evidence type="ECO:0000313" key="4">
    <source>
        <dbReference type="EMBL" id="KAK3391225.1"/>
    </source>
</evidence>
<reference evidence="4" key="1">
    <citation type="journal article" date="2023" name="Mol. Phylogenet. Evol.">
        <title>Genome-scale phylogeny and comparative genomics of the fungal order Sordariales.</title>
        <authorList>
            <person name="Hensen N."/>
            <person name="Bonometti L."/>
            <person name="Westerberg I."/>
            <person name="Brannstrom I.O."/>
            <person name="Guillou S."/>
            <person name="Cros-Aarteil S."/>
            <person name="Calhoun S."/>
            <person name="Haridas S."/>
            <person name="Kuo A."/>
            <person name="Mondo S."/>
            <person name="Pangilinan J."/>
            <person name="Riley R."/>
            <person name="LaButti K."/>
            <person name="Andreopoulos B."/>
            <person name="Lipzen A."/>
            <person name="Chen C."/>
            <person name="Yan M."/>
            <person name="Daum C."/>
            <person name="Ng V."/>
            <person name="Clum A."/>
            <person name="Steindorff A."/>
            <person name="Ohm R.A."/>
            <person name="Martin F."/>
            <person name="Silar P."/>
            <person name="Natvig D.O."/>
            <person name="Lalanne C."/>
            <person name="Gautier V."/>
            <person name="Ament-Velasquez S.L."/>
            <person name="Kruys A."/>
            <person name="Hutchinson M.I."/>
            <person name="Powell A.J."/>
            <person name="Barry K."/>
            <person name="Miller A.N."/>
            <person name="Grigoriev I.V."/>
            <person name="Debuchy R."/>
            <person name="Gladieux P."/>
            <person name="Hiltunen Thoren M."/>
            <person name="Johannesson H."/>
        </authorList>
    </citation>
    <scope>NUCLEOTIDE SEQUENCE</scope>
    <source>
        <strain evidence="4">CBS 232.78</strain>
    </source>
</reference>
<protein>
    <submittedName>
        <fullName evidence="4">Ankyrin repeat-containing domain protein</fullName>
    </submittedName>
</protein>
<evidence type="ECO:0000256" key="1">
    <source>
        <dbReference type="ARBA" id="ARBA00022737"/>
    </source>
</evidence>
<dbReference type="SMART" id="SM00248">
    <property type="entry name" value="ANK"/>
    <property type="match status" value="12"/>
</dbReference>
<dbReference type="PROSITE" id="PS50297">
    <property type="entry name" value="ANK_REP_REGION"/>
    <property type="match status" value="4"/>
</dbReference>
<dbReference type="PROSITE" id="PS50088">
    <property type="entry name" value="ANK_REPEAT"/>
    <property type="match status" value="5"/>
</dbReference>
<dbReference type="Pfam" id="PF00023">
    <property type="entry name" value="Ank"/>
    <property type="match status" value="2"/>
</dbReference>
<accession>A0AAE0U5D1</accession>
<organism evidence="4 5">
    <name type="scientific">Podospora didyma</name>
    <dbReference type="NCBI Taxonomy" id="330526"/>
    <lineage>
        <taxon>Eukaryota</taxon>
        <taxon>Fungi</taxon>
        <taxon>Dikarya</taxon>
        <taxon>Ascomycota</taxon>
        <taxon>Pezizomycotina</taxon>
        <taxon>Sordariomycetes</taxon>
        <taxon>Sordariomycetidae</taxon>
        <taxon>Sordariales</taxon>
        <taxon>Podosporaceae</taxon>
        <taxon>Podospora</taxon>
    </lineage>
</organism>
<dbReference type="PANTHER" id="PTHR24198">
    <property type="entry name" value="ANKYRIN REPEAT AND PROTEIN KINASE DOMAIN-CONTAINING PROTEIN"/>
    <property type="match status" value="1"/>
</dbReference>
<keyword evidence="1" id="KW-0677">Repeat</keyword>
<dbReference type="AlphaFoldDB" id="A0AAE0U5D1"/>
<feature type="repeat" description="ANK" evidence="3">
    <location>
        <begin position="873"/>
        <end position="905"/>
    </location>
</feature>
<dbReference type="Gene3D" id="1.25.40.20">
    <property type="entry name" value="Ankyrin repeat-containing domain"/>
    <property type="match status" value="3"/>
</dbReference>
<reference evidence="4" key="2">
    <citation type="submission" date="2023-06" db="EMBL/GenBank/DDBJ databases">
        <authorList>
            <consortium name="Lawrence Berkeley National Laboratory"/>
            <person name="Haridas S."/>
            <person name="Hensen N."/>
            <person name="Bonometti L."/>
            <person name="Westerberg I."/>
            <person name="Brannstrom I.O."/>
            <person name="Guillou S."/>
            <person name="Cros-Aarteil S."/>
            <person name="Calhoun S."/>
            <person name="Kuo A."/>
            <person name="Mondo S."/>
            <person name="Pangilinan J."/>
            <person name="Riley R."/>
            <person name="LaButti K."/>
            <person name="Andreopoulos B."/>
            <person name="Lipzen A."/>
            <person name="Chen C."/>
            <person name="Yanf M."/>
            <person name="Daum C."/>
            <person name="Ng V."/>
            <person name="Clum A."/>
            <person name="Steindorff A."/>
            <person name="Ohm R."/>
            <person name="Martin F."/>
            <person name="Silar P."/>
            <person name="Natvig D."/>
            <person name="Lalanne C."/>
            <person name="Gautier V."/>
            <person name="Ament-velasquez S.L."/>
            <person name="Kruys A."/>
            <person name="Hutchinson M.I."/>
            <person name="Powell A.J."/>
            <person name="Barry K."/>
            <person name="Miller A.N."/>
            <person name="Grigoriev I.V."/>
            <person name="Debuchy R."/>
            <person name="Gladieux P."/>
            <person name="Thoren M.H."/>
            <person name="Johannesson H."/>
        </authorList>
    </citation>
    <scope>NUCLEOTIDE SEQUENCE</scope>
    <source>
        <strain evidence="4">CBS 232.78</strain>
    </source>
</reference>
<dbReference type="Pfam" id="PF12796">
    <property type="entry name" value="Ank_2"/>
    <property type="match status" value="1"/>
</dbReference>
<keyword evidence="5" id="KW-1185">Reference proteome</keyword>
<feature type="repeat" description="ANK" evidence="3">
    <location>
        <begin position="908"/>
        <end position="940"/>
    </location>
</feature>
<dbReference type="InterPro" id="IPR002110">
    <property type="entry name" value="Ankyrin_rpt"/>
</dbReference>
<feature type="repeat" description="ANK" evidence="3">
    <location>
        <begin position="248"/>
        <end position="280"/>
    </location>
</feature>
<evidence type="ECO:0000256" key="2">
    <source>
        <dbReference type="ARBA" id="ARBA00023043"/>
    </source>
</evidence>
<feature type="repeat" description="ANK" evidence="3">
    <location>
        <begin position="405"/>
        <end position="440"/>
    </location>
</feature>
<keyword evidence="2 3" id="KW-0040">ANK repeat</keyword>
<dbReference type="SUPFAM" id="SSF48403">
    <property type="entry name" value="Ankyrin repeat"/>
    <property type="match status" value="3"/>
</dbReference>
<feature type="repeat" description="ANK" evidence="3">
    <location>
        <begin position="838"/>
        <end position="870"/>
    </location>
</feature>
<evidence type="ECO:0000256" key="3">
    <source>
        <dbReference type="PROSITE-ProRule" id="PRU00023"/>
    </source>
</evidence>
<dbReference type="EMBL" id="JAULSW010000002">
    <property type="protein sequence ID" value="KAK3391225.1"/>
    <property type="molecule type" value="Genomic_DNA"/>
</dbReference>
<dbReference type="PANTHER" id="PTHR24198:SF165">
    <property type="entry name" value="ANKYRIN REPEAT-CONTAINING PROTEIN-RELATED"/>
    <property type="match status" value="1"/>
</dbReference>